<dbReference type="EMBL" id="CAUOFW020008091">
    <property type="protein sequence ID" value="CAK9181574.1"/>
    <property type="molecule type" value="Genomic_DNA"/>
</dbReference>
<evidence type="ECO:0000256" key="1">
    <source>
        <dbReference type="SAM" id="MobiDB-lite"/>
    </source>
</evidence>
<dbReference type="PANTHER" id="PTHR34285">
    <property type="entry name" value="OS08G0510800 PROTEIN"/>
    <property type="match status" value="1"/>
</dbReference>
<dbReference type="PANTHER" id="PTHR34285:SF3">
    <property type="entry name" value="OS08G0510800 PROTEIN"/>
    <property type="match status" value="1"/>
</dbReference>
<dbReference type="AlphaFoldDB" id="A0ABC8UKS1"/>
<reference evidence="2 3" key="1">
    <citation type="submission" date="2024-02" db="EMBL/GenBank/DDBJ databases">
        <authorList>
            <person name="Vignale AGUSTIN F."/>
            <person name="Sosa J E."/>
            <person name="Modenutti C."/>
        </authorList>
    </citation>
    <scope>NUCLEOTIDE SEQUENCE [LARGE SCALE GENOMIC DNA]</scope>
</reference>
<evidence type="ECO:0000313" key="2">
    <source>
        <dbReference type="EMBL" id="CAK9181574.1"/>
    </source>
</evidence>
<accession>A0ABC8UKS1</accession>
<gene>
    <name evidence="2" type="ORF">ILEXP_LOCUS51650</name>
</gene>
<name>A0ABC8UKS1_9AQUA</name>
<sequence length="376" mass="40883">MKASLKFREDQKPLFRAKVPLNIIGFPFQSGIVAGEPKELSLNLSTFFDSGPSFKFAYRPNDTLNPFSLNFKIGIGHFGSPISSPMTMSAEFNFIGNQNPSFFVHFKPQFGDFSIKQSISSNFRKKVETKSNGVVPTEDNSVELVETPAITNGYLSENTVSSGSNIIVLPSDSPASRVVERVFPGMEVSTRTALPLKNRAVVNFRWGVRFQAHEEMVVVGKSERTAGISLKRFPLLVMNKIGIEHVAKDESKESKNVGPSLNPAGNSDVAEACLVMRKQLEAIHAENRMLRKAMDDLRSEIFTAKPGSSGGGIERGKKYREGEREGVENSGGGGGRVDRRSSGDKKTSQLNGFGGKAAEVEAEEELKKALMGGAGA</sequence>
<protein>
    <submittedName>
        <fullName evidence="2">Uncharacterized protein</fullName>
    </submittedName>
</protein>
<proteinExistence type="predicted"/>
<dbReference type="Proteomes" id="UP001642360">
    <property type="component" value="Unassembled WGS sequence"/>
</dbReference>
<keyword evidence="3" id="KW-1185">Reference proteome</keyword>
<organism evidence="2 3">
    <name type="scientific">Ilex paraguariensis</name>
    <name type="common">yerba mate</name>
    <dbReference type="NCBI Taxonomy" id="185542"/>
    <lineage>
        <taxon>Eukaryota</taxon>
        <taxon>Viridiplantae</taxon>
        <taxon>Streptophyta</taxon>
        <taxon>Embryophyta</taxon>
        <taxon>Tracheophyta</taxon>
        <taxon>Spermatophyta</taxon>
        <taxon>Magnoliopsida</taxon>
        <taxon>eudicotyledons</taxon>
        <taxon>Gunneridae</taxon>
        <taxon>Pentapetalae</taxon>
        <taxon>asterids</taxon>
        <taxon>campanulids</taxon>
        <taxon>Aquifoliales</taxon>
        <taxon>Aquifoliaceae</taxon>
        <taxon>Ilex</taxon>
    </lineage>
</organism>
<comment type="caution">
    <text evidence="2">The sequence shown here is derived from an EMBL/GenBank/DDBJ whole genome shotgun (WGS) entry which is preliminary data.</text>
</comment>
<feature type="compositionally biased region" description="Basic and acidic residues" evidence="1">
    <location>
        <begin position="314"/>
        <end position="327"/>
    </location>
</feature>
<evidence type="ECO:0000313" key="3">
    <source>
        <dbReference type="Proteomes" id="UP001642360"/>
    </source>
</evidence>
<feature type="region of interest" description="Disordered" evidence="1">
    <location>
        <begin position="301"/>
        <end position="359"/>
    </location>
</feature>
<feature type="compositionally biased region" description="Basic and acidic residues" evidence="1">
    <location>
        <begin position="336"/>
        <end position="347"/>
    </location>
</feature>